<dbReference type="AlphaFoldDB" id="E3I5M9"/>
<reference evidence="4" key="1">
    <citation type="journal article" date="2011" name="J. Bacteriol.">
        <title>Genome sequences of eight morphologically diverse alphaproteobacteria.</title>
        <authorList>
            <consortium name="US DOE Joint Genome Institute"/>
            <person name="Brown P.J."/>
            <person name="Kysela D.T."/>
            <person name="Buechlein A."/>
            <person name="Hemmerich C."/>
            <person name="Brun Y.V."/>
        </authorList>
    </citation>
    <scope>NUCLEOTIDE SEQUENCE [LARGE SCALE GENOMIC DNA]</scope>
    <source>
        <strain evidence="4">ATCC 17100 / ATH 3.1.1 / DSM 162 / LMG 4299</strain>
    </source>
</reference>
<dbReference type="STRING" id="648757.Rvan_3675"/>
<dbReference type="InterPro" id="IPR002654">
    <property type="entry name" value="Glyco_trans_25"/>
</dbReference>
<organism evidence="3 4">
    <name type="scientific">Rhodomicrobium vannielii (strain ATCC 17100 / DSM 162 / LMG 4299 / NCIMB 10020 / ATH 3.1.1)</name>
    <dbReference type="NCBI Taxonomy" id="648757"/>
    <lineage>
        <taxon>Bacteria</taxon>
        <taxon>Pseudomonadati</taxon>
        <taxon>Pseudomonadota</taxon>
        <taxon>Alphaproteobacteria</taxon>
        <taxon>Hyphomicrobiales</taxon>
        <taxon>Hyphomicrobiaceae</taxon>
        <taxon>Rhodomicrobium</taxon>
    </lineage>
</organism>
<sequence>MKNFVDHIPVFLINLDRAPHRLARMDEKLRSLGIAYERFAAIDGRALPPDSVETFAPRETWTKPTRRPIANEVACFQSHLSVLQIIRDRSYERACVLEDDLDLAPDFGTFLDPTLKFPPNTDFLKLEVTQVKRLKVLPLRPIGARTLGLISRGGDIGAAAYVVTARGVRNLLPNLKPMVDFYDNQAFGAATLKPRVYHVIPFPADQEDGSEMGRPQEFVSEKKGTTPKGKRLRKPLHRKMKSSIKKRMSFHRKVAEYIRVHGVWIAAGLLFRAKMMERAELLGDLYQPRELNASCDDLPPKLKEAIPVGNSRPGERTSQRTA</sequence>
<dbReference type="Proteomes" id="UP000001399">
    <property type="component" value="Chromosome"/>
</dbReference>
<dbReference type="eggNOG" id="COG3306">
    <property type="taxonomic scope" value="Bacteria"/>
</dbReference>
<feature type="region of interest" description="Disordered" evidence="1">
    <location>
        <begin position="207"/>
        <end position="231"/>
    </location>
</feature>
<keyword evidence="4" id="KW-1185">Reference proteome</keyword>
<proteinExistence type="predicted"/>
<evidence type="ECO:0000256" key="1">
    <source>
        <dbReference type="SAM" id="MobiDB-lite"/>
    </source>
</evidence>
<feature type="region of interest" description="Disordered" evidence="1">
    <location>
        <begin position="297"/>
        <end position="322"/>
    </location>
</feature>
<dbReference type="GO" id="GO:0016740">
    <property type="term" value="F:transferase activity"/>
    <property type="evidence" value="ECO:0007669"/>
    <property type="project" value="UniProtKB-KW"/>
</dbReference>
<name>E3I5M9_RHOVT</name>
<feature type="compositionally biased region" description="Basic and acidic residues" evidence="1">
    <location>
        <begin position="313"/>
        <end position="322"/>
    </location>
</feature>
<evidence type="ECO:0000313" key="3">
    <source>
        <dbReference type="EMBL" id="ADP72840.1"/>
    </source>
</evidence>
<accession>E3I5M9</accession>
<evidence type="ECO:0000259" key="2">
    <source>
        <dbReference type="Pfam" id="PF01755"/>
    </source>
</evidence>
<dbReference type="Pfam" id="PF01755">
    <property type="entry name" value="Glyco_transf_25"/>
    <property type="match status" value="1"/>
</dbReference>
<feature type="domain" description="Glycosyl transferase family 25" evidence="2">
    <location>
        <begin position="8"/>
        <end position="179"/>
    </location>
</feature>
<dbReference type="CAZy" id="GT25">
    <property type="family name" value="Glycosyltransferase Family 25"/>
</dbReference>
<dbReference type="HOGENOM" id="CLU_862991_0_0_5"/>
<evidence type="ECO:0000313" key="4">
    <source>
        <dbReference type="Proteomes" id="UP000001399"/>
    </source>
</evidence>
<protein>
    <submittedName>
        <fullName evidence="3">Glycosyl transferase family 25</fullName>
    </submittedName>
</protein>
<dbReference type="EMBL" id="CP002292">
    <property type="protein sequence ID" value="ADP72840.1"/>
    <property type="molecule type" value="Genomic_DNA"/>
</dbReference>
<dbReference type="CDD" id="cd06532">
    <property type="entry name" value="Glyco_transf_25"/>
    <property type="match status" value="1"/>
</dbReference>
<keyword evidence="3" id="KW-0808">Transferase</keyword>
<dbReference type="KEGG" id="rva:Rvan_3675"/>
<gene>
    <name evidence="3" type="ordered locus">Rvan_3675</name>
</gene>